<dbReference type="Proteomes" id="UP000036403">
    <property type="component" value="Unassembled WGS sequence"/>
</dbReference>
<dbReference type="OrthoDB" id="282152at2759"/>
<feature type="domain" description="TFIIS-type" evidence="14">
    <location>
        <begin position="67"/>
        <end position="109"/>
    </location>
</feature>
<evidence type="ECO:0000256" key="8">
    <source>
        <dbReference type="ARBA" id="ARBA00044007"/>
    </source>
</evidence>
<comment type="similarity">
    <text evidence="10 13">Belongs to the archaeal rpoM/eukaryotic RPA12/RPB9/RPC11 RNA polymerase family.</text>
</comment>
<evidence type="ECO:0000256" key="12">
    <source>
        <dbReference type="PIRSR" id="PIRSR005586-2"/>
    </source>
</evidence>
<keyword evidence="4 12" id="KW-0863">Zinc-finger</keyword>
<keyword evidence="6 10" id="KW-0804">Transcription</keyword>
<evidence type="ECO:0000256" key="11">
    <source>
        <dbReference type="PIRSR" id="PIRSR005586-1"/>
    </source>
</evidence>
<dbReference type="PaxDb" id="67767-A0A0J7KU44"/>
<dbReference type="FunFam" id="2.20.25.10:FF:000005">
    <property type="entry name" value="DNA-directed RNA polymerase subunit"/>
    <property type="match status" value="1"/>
</dbReference>
<feature type="binding site" evidence="11">
    <location>
        <position position="9"/>
    </location>
    <ligand>
        <name>Zn(2+)</name>
        <dbReference type="ChEBI" id="CHEBI:29105"/>
        <label>1</label>
    </ligand>
</feature>
<protein>
    <recommendedName>
        <fullName evidence="10">DNA-directed RNA polymerase subunit</fullName>
    </recommendedName>
</protein>
<evidence type="ECO:0000259" key="14">
    <source>
        <dbReference type="PROSITE" id="PS51133"/>
    </source>
</evidence>
<sequence length="112" mass="13113">MVYLFCPYCANLLRFQEDATGNRFACRTCPYIYKIKKVVSTRTCFNEKLAETVVINKETAWMGVDSTDERCPKCSHPRAYFRQLQTRSADEGMTLFYRCCDHSCAHTWRVNT</sequence>
<gene>
    <name evidence="15" type="ORF">RF55_5905</name>
</gene>
<dbReference type="GO" id="GO:0005666">
    <property type="term" value="C:RNA polymerase III complex"/>
    <property type="evidence" value="ECO:0007669"/>
    <property type="project" value="UniProtKB-ARBA"/>
</dbReference>
<organism evidence="15 16">
    <name type="scientific">Lasius niger</name>
    <name type="common">Black garden ant</name>
    <dbReference type="NCBI Taxonomy" id="67767"/>
    <lineage>
        <taxon>Eukaryota</taxon>
        <taxon>Metazoa</taxon>
        <taxon>Ecdysozoa</taxon>
        <taxon>Arthropoda</taxon>
        <taxon>Hexapoda</taxon>
        <taxon>Insecta</taxon>
        <taxon>Pterygota</taxon>
        <taxon>Neoptera</taxon>
        <taxon>Endopterygota</taxon>
        <taxon>Hymenoptera</taxon>
        <taxon>Apocrita</taxon>
        <taxon>Aculeata</taxon>
        <taxon>Formicoidea</taxon>
        <taxon>Formicidae</taxon>
        <taxon>Formicinae</taxon>
        <taxon>Lasius</taxon>
        <taxon>Lasius</taxon>
    </lineage>
</organism>
<feature type="binding site" evidence="11">
    <location>
        <position position="26"/>
    </location>
    <ligand>
        <name>Zn(2+)</name>
        <dbReference type="ChEBI" id="CHEBI:29105"/>
        <label>1</label>
    </ligand>
</feature>
<comment type="function">
    <text evidence="9">Core component of RNA polymerase III (Pol III) which synthesizes small non-coding RNAs using the four ribonucleoside triphosphates as substrates. Can mediate Pol I proofreading of the nascent RNA transcript. Anchors into the Pol III active site to constantly monitor transcription fidelity, cleaves mis-incorporated 5'-ribonucleotides and restarts the transcription process. Once Pol III reaches the poly(dT) termination signal, can induce Pol III clamp opening and transcription termination. Pol III plays an important role in sensing and limiting infection by intracellular bacteria and DNA viruses. Acts as a nuclear and cytosolic DNA sensor involved in innate immune response. Can sense non-self dsDNA that serves as template for transcription into dsRNA. The non-self RNA polymerase III transcripts, such as Epstein-Barr virus-encoded RNAs (EBERs) induce type I interferon and NF-kappa-B through the RIG-I pathway.</text>
</comment>
<evidence type="ECO:0000256" key="5">
    <source>
        <dbReference type="ARBA" id="ARBA00022833"/>
    </source>
</evidence>
<feature type="binding site" evidence="11">
    <location>
        <position position="71"/>
    </location>
    <ligand>
        <name>Zn(2+)</name>
        <dbReference type="ChEBI" id="CHEBI:29105"/>
        <label>2</label>
    </ligand>
</feature>
<keyword evidence="7 10" id="KW-0539">Nucleus</keyword>
<evidence type="ECO:0000256" key="1">
    <source>
        <dbReference type="ARBA" id="ARBA00004123"/>
    </source>
</evidence>
<dbReference type="GO" id="GO:0003899">
    <property type="term" value="F:DNA-directed RNA polymerase activity"/>
    <property type="evidence" value="ECO:0007669"/>
    <property type="project" value="InterPro"/>
</dbReference>
<dbReference type="Gene3D" id="2.20.25.10">
    <property type="match status" value="1"/>
</dbReference>
<feature type="binding site" evidence="11">
    <location>
        <position position="74"/>
    </location>
    <ligand>
        <name>Zn(2+)</name>
        <dbReference type="ChEBI" id="CHEBI:29105"/>
        <label>2</label>
    </ligand>
</feature>
<dbReference type="SMART" id="SM00440">
    <property type="entry name" value="ZnF_C2C2"/>
    <property type="match status" value="1"/>
</dbReference>
<evidence type="ECO:0000313" key="15">
    <source>
        <dbReference type="EMBL" id="KMQ93962.1"/>
    </source>
</evidence>
<accession>A0A0J7KU44</accession>
<dbReference type="GO" id="GO:0003676">
    <property type="term" value="F:nucleic acid binding"/>
    <property type="evidence" value="ECO:0007669"/>
    <property type="project" value="InterPro"/>
</dbReference>
<feature type="binding site" evidence="11">
    <location>
        <position position="99"/>
    </location>
    <ligand>
        <name>Zn(2+)</name>
        <dbReference type="ChEBI" id="CHEBI:29105"/>
        <label>2</label>
    </ligand>
</feature>
<dbReference type="STRING" id="67767.A0A0J7KU44"/>
<evidence type="ECO:0000256" key="10">
    <source>
        <dbReference type="PIRNR" id="PIRNR005586"/>
    </source>
</evidence>
<dbReference type="CDD" id="cd10509">
    <property type="entry name" value="Zn-ribbon_RPC11"/>
    <property type="match status" value="1"/>
</dbReference>
<keyword evidence="16" id="KW-1185">Reference proteome</keyword>
<evidence type="ECO:0000256" key="9">
    <source>
        <dbReference type="ARBA" id="ARBA00054653"/>
    </source>
</evidence>
<dbReference type="PIRSF" id="PIRSF005586">
    <property type="entry name" value="RNApol_RpoM"/>
    <property type="match status" value="1"/>
</dbReference>
<dbReference type="PROSITE" id="PS51133">
    <property type="entry name" value="ZF_TFIIS_2"/>
    <property type="match status" value="1"/>
</dbReference>
<dbReference type="Pfam" id="PF02150">
    <property type="entry name" value="Zn_ribbon_RPB9"/>
    <property type="match status" value="1"/>
</dbReference>
<dbReference type="GO" id="GO:0006386">
    <property type="term" value="P:termination of RNA polymerase III transcription"/>
    <property type="evidence" value="ECO:0007669"/>
    <property type="project" value="TreeGrafter"/>
</dbReference>
<dbReference type="PANTHER" id="PTHR11239">
    <property type="entry name" value="DNA-DIRECTED RNA POLYMERASE"/>
    <property type="match status" value="1"/>
</dbReference>
<dbReference type="SMART" id="SM00661">
    <property type="entry name" value="RPOL9"/>
    <property type="match status" value="1"/>
</dbReference>
<feature type="binding site" evidence="11">
    <location>
        <position position="6"/>
    </location>
    <ligand>
        <name>Zn(2+)</name>
        <dbReference type="ChEBI" id="CHEBI:29105"/>
        <label>1</label>
    </ligand>
</feature>
<evidence type="ECO:0000256" key="7">
    <source>
        <dbReference type="ARBA" id="ARBA00023242"/>
    </source>
</evidence>
<keyword evidence="5 11" id="KW-0862">Zinc</keyword>
<reference evidence="15 16" key="1">
    <citation type="submission" date="2015-04" db="EMBL/GenBank/DDBJ databases">
        <title>Lasius niger genome sequencing.</title>
        <authorList>
            <person name="Konorov E.A."/>
            <person name="Nikitin M.A."/>
            <person name="Kirill M.V."/>
            <person name="Chang P."/>
        </authorList>
    </citation>
    <scope>NUCLEOTIDE SEQUENCE [LARGE SCALE GENOMIC DNA]</scope>
    <source>
        <tissue evidence="15">Whole</tissue>
    </source>
</reference>
<keyword evidence="3 11" id="KW-0479">Metal-binding</keyword>
<dbReference type="SUPFAM" id="SSF57783">
    <property type="entry name" value="Zinc beta-ribbon"/>
    <property type="match status" value="1"/>
</dbReference>
<dbReference type="PANTHER" id="PTHR11239:SF12">
    <property type="entry name" value="DNA-DIRECTED RNA POLYMERASE III SUBUNIT RPC10"/>
    <property type="match status" value="1"/>
</dbReference>
<dbReference type="PROSITE" id="PS00466">
    <property type="entry name" value="ZF_TFIIS_1"/>
    <property type="match status" value="1"/>
</dbReference>
<dbReference type="InterPro" id="IPR012164">
    <property type="entry name" value="Rpa12/Rpb9/Rpc10/TFS"/>
</dbReference>
<comment type="function">
    <text evidence="10">DNA-dependent RNA polymerase catalyzes the transcription of DNA into RNA using the four ribonucleoside triphosphates as substrates.</text>
</comment>
<feature type="binding site" evidence="11">
    <location>
        <position position="104"/>
    </location>
    <ligand>
        <name>Zn(2+)</name>
        <dbReference type="ChEBI" id="CHEBI:29105"/>
        <label>2</label>
    </ligand>
</feature>
<feature type="binding site" evidence="11">
    <location>
        <position position="29"/>
    </location>
    <ligand>
        <name>Zn(2+)</name>
        <dbReference type="ChEBI" id="CHEBI:29105"/>
        <label>1</label>
    </ligand>
</feature>
<evidence type="ECO:0000256" key="6">
    <source>
        <dbReference type="ARBA" id="ARBA00023163"/>
    </source>
</evidence>
<dbReference type="GO" id="GO:0008270">
    <property type="term" value="F:zinc ion binding"/>
    <property type="evidence" value="ECO:0007669"/>
    <property type="project" value="UniProtKB-KW"/>
</dbReference>
<name>A0A0J7KU44_LASNI</name>
<dbReference type="InterPro" id="IPR001222">
    <property type="entry name" value="Znf_TFIIS"/>
</dbReference>
<evidence type="ECO:0000256" key="3">
    <source>
        <dbReference type="ARBA" id="ARBA00022723"/>
    </source>
</evidence>
<proteinExistence type="inferred from homology"/>
<comment type="caution">
    <text evidence="15">The sequence shown here is derived from an EMBL/GenBank/DDBJ whole genome shotgun (WGS) entry which is preliminary data.</text>
</comment>
<evidence type="ECO:0000313" key="16">
    <source>
        <dbReference type="Proteomes" id="UP000036403"/>
    </source>
</evidence>
<comment type="subcellular location">
    <subcellularLocation>
        <location evidence="1 10">Nucleus</location>
    </subcellularLocation>
</comment>
<dbReference type="InterPro" id="IPR001529">
    <property type="entry name" value="Zn_ribbon_RPB9"/>
</dbReference>
<evidence type="ECO:0000256" key="2">
    <source>
        <dbReference type="ARBA" id="ARBA00022478"/>
    </source>
</evidence>
<evidence type="ECO:0000256" key="4">
    <source>
        <dbReference type="ARBA" id="ARBA00022771"/>
    </source>
</evidence>
<dbReference type="EMBL" id="LBMM01003105">
    <property type="protein sequence ID" value="KMQ93962.1"/>
    <property type="molecule type" value="Genomic_DNA"/>
</dbReference>
<comment type="subunit">
    <text evidence="8">Component of the RNA polymerase III complex consisting of 17 subunits: a ten-subunit horseshoe-shaped catalytic core composed of POLR3A/RPC1, POLR3B/RPC2, POLR1C/RPAC1, POLR1D/RPAC2, POLR3K/RPC10, POLR2E/RPABC1, POLR2F/RPABC2, POLR2H/RPABC3, POLR2K/RPABC4 and POLR2L/RPABC5; a mobile stalk composed of two subunits POLR3H/RPC8 and CRCP/RPC9, protruding from the core and functioning primarily in transcription initiation; and additional subunits homologous to general transcription factors of the RNA polymerase II machinery, POLR3C/RPC3-POLR3F/RPC6-POLR3G/RPC7 heterotrimer required for transcription initiation and POLR3D/RPC4-POLR3E/RPC5 heterodimer involved in both transcription initiation and termination.</text>
</comment>
<dbReference type="InterPro" id="IPR034014">
    <property type="entry name" value="Zn_ribbon_RPC11_C"/>
</dbReference>
<feature type="zinc finger region" description="C4-type" evidence="12">
    <location>
        <begin position="6"/>
        <end position="29"/>
    </location>
</feature>
<evidence type="ECO:0000256" key="13">
    <source>
        <dbReference type="RuleBase" id="RU003474"/>
    </source>
</evidence>
<keyword evidence="2 10" id="KW-0240">DNA-directed RNA polymerase</keyword>
<dbReference type="Pfam" id="PF01096">
    <property type="entry name" value="Zn_ribbon_TFIIS"/>
    <property type="match status" value="1"/>
</dbReference>
<dbReference type="AlphaFoldDB" id="A0A0J7KU44"/>